<dbReference type="Proteomes" id="UP001430953">
    <property type="component" value="Unassembled WGS sequence"/>
</dbReference>
<feature type="compositionally biased region" description="Basic residues" evidence="1">
    <location>
        <begin position="17"/>
        <end position="41"/>
    </location>
</feature>
<organism evidence="2 3">
    <name type="scientific">Cardiocondyla obscurior</name>
    <dbReference type="NCBI Taxonomy" id="286306"/>
    <lineage>
        <taxon>Eukaryota</taxon>
        <taxon>Metazoa</taxon>
        <taxon>Ecdysozoa</taxon>
        <taxon>Arthropoda</taxon>
        <taxon>Hexapoda</taxon>
        <taxon>Insecta</taxon>
        <taxon>Pterygota</taxon>
        <taxon>Neoptera</taxon>
        <taxon>Endopterygota</taxon>
        <taxon>Hymenoptera</taxon>
        <taxon>Apocrita</taxon>
        <taxon>Aculeata</taxon>
        <taxon>Formicoidea</taxon>
        <taxon>Formicidae</taxon>
        <taxon>Myrmicinae</taxon>
        <taxon>Cardiocondyla</taxon>
    </lineage>
</organism>
<accession>A0AAW2ES11</accession>
<dbReference type="AlphaFoldDB" id="A0AAW2ES11"/>
<reference evidence="2 3" key="1">
    <citation type="submission" date="2023-03" db="EMBL/GenBank/DDBJ databases">
        <title>High recombination rates correlate with genetic variation in Cardiocondyla obscurior ants.</title>
        <authorList>
            <person name="Errbii M."/>
        </authorList>
    </citation>
    <scope>NUCLEOTIDE SEQUENCE [LARGE SCALE GENOMIC DNA]</scope>
    <source>
        <strain evidence="2">Alpha-2009</strain>
        <tissue evidence="2">Whole body</tissue>
    </source>
</reference>
<protein>
    <submittedName>
        <fullName evidence="2">Uncharacterized protein</fullName>
    </submittedName>
</protein>
<evidence type="ECO:0000313" key="3">
    <source>
        <dbReference type="Proteomes" id="UP001430953"/>
    </source>
</evidence>
<keyword evidence="3" id="KW-1185">Reference proteome</keyword>
<proteinExistence type="predicted"/>
<gene>
    <name evidence="2" type="ORF">PUN28_016679</name>
</gene>
<feature type="region of interest" description="Disordered" evidence="1">
    <location>
        <begin position="16"/>
        <end position="50"/>
    </location>
</feature>
<evidence type="ECO:0000256" key="1">
    <source>
        <dbReference type="SAM" id="MobiDB-lite"/>
    </source>
</evidence>
<name>A0AAW2ES11_9HYME</name>
<sequence>MYISLINARSKVPLIRGLRRRRPPPRRRRRSRHRYHRRRPRLSTNAPPRFPDRYLRCRSSGSVENRRDTFSAFFFFFFPPVQSLQFLLAR</sequence>
<evidence type="ECO:0000313" key="2">
    <source>
        <dbReference type="EMBL" id="KAL0105194.1"/>
    </source>
</evidence>
<comment type="caution">
    <text evidence="2">The sequence shown here is derived from an EMBL/GenBank/DDBJ whole genome shotgun (WGS) entry which is preliminary data.</text>
</comment>
<dbReference type="EMBL" id="JADYXP020000019">
    <property type="protein sequence ID" value="KAL0105194.1"/>
    <property type="molecule type" value="Genomic_DNA"/>
</dbReference>